<dbReference type="InterPro" id="IPR020846">
    <property type="entry name" value="MFS_dom"/>
</dbReference>
<protein>
    <submittedName>
        <fullName evidence="7">Putative integral membrane protein</fullName>
    </submittedName>
</protein>
<dbReference type="InterPro" id="IPR036259">
    <property type="entry name" value="MFS_trans_sf"/>
</dbReference>
<feature type="transmembrane region" description="Helical" evidence="5">
    <location>
        <begin position="95"/>
        <end position="113"/>
    </location>
</feature>
<proteinExistence type="predicted"/>
<dbReference type="SUPFAM" id="SSF103473">
    <property type="entry name" value="MFS general substrate transporter"/>
    <property type="match status" value="1"/>
</dbReference>
<evidence type="ECO:0000256" key="4">
    <source>
        <dbReference type="ARBA" id="ARBA00023136"/>
    </source>
</evidence>
<evidence type="ECO:0000313" key="8">
    <source>
        <dbReference type="Proteomes" id="UP000279284"/>
    </source>
</evidence>
<evidence type="ECO:0000313" key="7">
    <source>
        <dbReference type="EMBL" id="VEF02824.1"/>
    </source>
</evidence>
<dbReference type="RefSeq" id="WP_308021724.1">
    <property type="nucleotide sequence ID" value="NZ_CAUJPY010000004.1"/>
</dbReference>
<dbReference type="Gene3D" id="1.20.1250.20">
    <property type="entry name" value="MFS general substrate transporter like domains"/>
    <property type="match status" value="1"/>
</dbReference>
<dbReference type="GO" id="GO:0005886">
    <property type="term" value="C:plasma membrane"/>
    <property type="evidence" value="ECO:0007669"/>
    <property type="project" value="TreeGrafter"/>
</dbReference>
<accession>A0A448DA60</accession>
<dbReference type="Pfam" id="PF07690">
    <property type="entry name" value="MFS_1"/>
    <property type="match status" value="1"/>
</dbReference>
<reference evidence="7 8" key="1">
    <citation type="submission" date="2018-12" db="EMBL/GenBank/DDBJ databases">
        <authorList>
            <consortium name="Pathogen Informatics"/>
        </authorList>
    </citation>
    <scope>NUCLEOTIDE SEQUENCE [LARGE SCALE GENOMIC DNA]</scope>
    <source>
        <strain evidence="7 8">NCTC10296</strain>
    </source>
</reference>
<dbReference type="GO" id="GO:0022857">
    <property type="term" value="F:transmembrane transporter activity"/>
    <property type="evidence" value="ECO:0007669"/>
    <property type="project" value="InterPro"/>
</dbReference>
<dbReference type="PANTHER" id="PTHR23501:SF1">
    <property type="entry name" value="TRANSPORT PROTEIN HSRA-RELATED"/>
    <property type="match status" value="1"/>
</dbReference>
<gene>
    <name evidence="7" type="primary">hsrA</name>
    <name evidence="7" type="ORF">NCTC10296_01997</name>
</gene>
<keyword evidence="4 5" id="KW-0472">Membrane</keyword>
<dbReference type="EMBL" id="LR134313">
    <property type="protein sequence ID" value="VEF02824.1"/>
    <property type="molecule type" value="Genomic_DNA"/>
</dbReference>
<feature type="domain" description="Major facilitator superfamily (MFS) profile" evidence="6">
    <location>
        <begin position="28"/>
        <end position="228"/>
    </location>
</feature>
<dbReference type="KEGG" id="nci:NCTC10296_01997"/>
<sequence length="228" mass="25082">MPLSWLYLQHAKHERKALYPLNLIQVRTFRLGIAGNLACRLGMASVPFLLPLLLQLAFGRSPSESGWILAPVAFAALITKPLIKTVIKRTGYRKVLIWNTRLIGILIILLSLPTAATPLWLLITLLFVLGMCNSLQYSAMNTLTIADLRPIQTGSGNSLMAENQQLSVSLGIALGALLLNRFSVPEISGGNLHDAFRYTFRAIDILTFAFTQVFSRLHRPDGSNLTGG</sequence>
<keyword evidence="2 5" id="KW-0812">Transmembrane</keyword>
<evidence type="ECO:0000256" key="1">
    <source>
        <dbReference type="ARBA" id="ARBA00004141"/>
    </source>
</evidence>
<keyword evidence="8" id="KW-1185">Reference proteome</keyword>
<evidence type="ECO:0000256" key="3">
    <source>
        <dbReference type="ARBA" id="ARBA00022989"/>
    </source>
</evidence>
<evidence type="ECO:0000259" key="6">
    <source>
        <dbReference type="PROSITE" id="PS50850"/>
    </source>
</evidence>
<dbReference type="PANTHER" id="PTHR23501">
    <property type="entry name" value="MAJOR FACILITATOR SUPERFAMILY"/>
    <property type="match status" value="1"/>
</dbReference>
<dbReference type="AlphaFoldDB" id="A0A448DA60"/>
<feature type="transmembrane region" description="Helical" evidence="5">
    <location>
        <begin position="65"/>
        <end position="83"/>
    </location>
</feature>
<comment type="subcellular location">
    <subcellularLocation>
        <location evidence="1">Membrane</location>
        <topology evidence="1">Multi-pass membrane protein</topology>
    </subcellularLocation>
</comment>
<evidence type="ECO:0000256" key="5">
    <source>
        <dbReference type="SAM" id="Phobius"/>
    </source>
</evidence>
<evidence type="ECO:0000256" key="2">
    <source>
        <dbReference type="ARBA" id="ARBA00022692"/>
    </source>
</evidence>
<keyword evidence="3 5" id="KW-1133">Transmembrane helix</keyword>
<dbReference type="Proteomes" id="UP000279284">
    <property type="component" value="Chromosome"/>
</dbReference>
<feature type="transmembrane region" description="Helical" evidence="5">
    <location>
        <begin position="37"/>
        <end position="59"/>
    </location>
</feature>
<dbReference type="STRING" id="493.BWD07_05115"/>
<name>A0A448DA60_9NEIS</name>
<dbReference type="PROSITE" id="PS50850">
    <property type="entry name" value="MFS"/>
    <property type="match status" value="1"/>
</dbReference>
<organism evidence="7 8">
    <name type="scientific">Neisseria canis</name>
    <dbReference type="NCBI Taxonomy" id="493"/>
    <lineage>
        <taxon>Bacteria</taxon>
        <taxon>Pseudomonadati</taxon>
        <taxon>Pseudomonadota</taxon>
        <taxon>Betaproteobacteria</taxon>
        <taxon>Neisseriales</taxon>
        <taxon>Neisseriaceae</taxon>
        <taxon>Neisseria</taxon>
    </lineage>
</organism>
<dbReference type="InterPro" id="IPR011701">
    <property type="entry name" value="MFS"/>
</dbReference>